<dbReference type="PIRSF" id="PIRSF007023">
    <property type="entry name" value="UDP-Galf_transf"/>
    <property type="match status" value="1"/>
</dbReference>
<dbReference type="Gene3D" id="3.40.50.2000">
    <property type="entry name" value="Glycogen Phosphorylase B"/>
    <property type="match status" value="2"/>
</dbReference>
<protein>
    <recommendedName>
        <fullName evidence="6">Beta-1,6-galactofuranosyltransferase</fullName>
    </recommendedName>
</protein>
<gene>
    <name evidence="4" type="ORF">H6D15_02045</name>
</gene>
<evidence type="ECO:0008006" key="6">
    <source>
        <dbReference type="Google" id="ProtNLM"/>
    </source>
</evidence>
<evidence type="ECO:0000313" key="5">
    <source>
        <dbReference type="Proteomes" id="UP000698924"/>
    </source>
</evidence>
<dbReference type="RefSeq" id="WP_204970917.1">
    <property type="nucleotide sequence ID" value="NZ_JAAZTS010000002.1"/>
</dbReference>
<organism evidence="4 5">
    <name type="scientific">Caecibacteroides pullorum</name>
    <dbReference type="NCBI Taxonomy" id="2725562"/>
    <lineage>
        <taxon>Bacteria</taxon>
        <taxon>Pseudomonadati</taxon>
        <taxon>Bacteroidota</taxon>
        <taxon>Bacteroidia</taxon>
        <taxon>Bacteroidales</taxon>
        <taxon>Bacteroidaceae</taxon>
        <taxon>Caecibacteroides</taxon>
    </lineage>
</organism>
<dbReference type="Pfam" id="PF26337">
    <property type="entry name" value="Gtf3_C"/>
    <property type="match status" value="1"/>
</dbReference>
<dbReference type="AlphaFoldDB" id="A0AA41D757"/>
<dbReference type="InterPro" id="IPR058591">
    <property type="entry name" value="Gtf3_N"/>
</dbReference>
<evidence type="ECO:0000259" key="3">
    <source>
        <dbReference type="Pfam" id="PF26337"/>
    </source>
</evidence>
<keyword evidence="1" id="KW-0808">Transferase</keyword>
<evidence type="ECO:0000313" key="4">
    <source>
        <dbReference type="EMBL" id="MBM6856396.1"/>
    </source>
</evidence>
<dbReference type="EMBL" id="JACJMO010000002">
    <property type="protein sequence ID" value="MBM6856396.1"/>
    <property type="molecule type" value="Genomic_DNA"/>
</dbReference>
<dbReference type="Pfam" id="PF26334">
    <property type="entry name" value="Gtf3_N"/>
    <property type="match status" value="1"/>
</dbReference>
<dbReference type="InterPro" id="IPR058592">
    <property type="entry name" value="Gtf3_C"/>
</dbReference>
<feature type="domain" description="Glucosyltransferase 3-like N-terminal" evidence="2">
    <location>
        <begin position="7"/>
        <end position="139"/>
    </location>
</feature>
<comment type="caution">
    <text evidence="4">The sequence shown here is derived from an EMBL/GenBank/DDBJ whole genome shotgun (WGS) entry which is preliminary data.</text>
</comment>
<evidence type="ECO:0000259" key="2">
    <source>
        <dbReference type="Pfam" id="PF26334"/>
    </source>
</evidence>
<name>A0AA41D757_9BACT</name>
<keyword evidence="5" id="KW-1185">Reference proteome</keyword>
<sequence length="329" mass="38107">MRKVQYNVVERDTRNASGKAKKDVCKILSNSNYQYLYRPSNNRYLRIIQQIIAISKLKKEEYLFVQYPANLDICYKYLKSKTCLKFVIIHDLESLRGTKNIQKEISILNEFNAVISHNAQMSHYLKLNGLTTEIFDLEIFDYLMTNPFQVISTHNKKEVTFAGNLAKSTFLQEIGRLANLKFLIYGAPITDLDKITKNENVEYAGVYTSEKLIENLHGGWGLVWDGDSIDTCNGISGEYMRYNCPHKVSMYIVAERPIIIWRQAAIANYIIENNLGIAVDTLYDIDKVIDSINEDMYQDILCAVRIEKEKLIHGYHLNTLLKQIENKYL</sequence>
<feature type="domain" description="Glucosyltransferase 3-like C-terminal" evidence="3">
    <location>
        <begin position="159"/>
        <end position="323"/>
    </location>
</feature>
<proteinExistence type="predicted"/>
<reference evidence="4 5" key="1">
    <citation type="journal article" date="2021" name="Sci. Rep.">
        <title>The distribution of antibiotic resistance genes in chicken gut microbiota commensals.</title>
        <authorList>
            <person name="Juricova H."/>
            <person name="Matiasovicova J."/>
            <person name="Kubasova T."/>
            <person name="Cejkova D."/>
            <person name="Rychlik I."/>
        </authorList>
    </citation>
    <scope>NUCLEOTIDE SEQUENCE [LARGE SCALE GENOMIC DNA]</scope>
    <source>
        <strain evidence="4 5">An421</strain>
    </source>
</reference>
<evidence type="ECO:0000256" key="1">
    <source>
        <dbReference type="ARBA" id="ARBA00022679"/>
    </source>
</evidence>
<dbReference type="Proteomes" id="UP000698924">
    <property type="component" value="Unassembled WGS sequence"/>
</dbReference>
<accession>A0AA41D757</accession>